<keyword evidence="2 4" id="KW-0863">Zinc-finger</keyword>
<dbReference type="EMBL" id="JADCNL010000010">
    <property type="protein sequence ID" value="KAG0463934.1"/>
    <property type="molecule type" value="Genomic_DNA"/>
</dbReference>
<dbReference type="PANTHER" id="PTHR47255:SF4">
    <property type="entry name" value="GATA ZINC FINGER DOMAIN-CONTAINING PROTEIN 12"/>
    <property type="match status" value="1"/>
</dbReference>
<organism evidence="7 8">
    <name type="scientific">Vanilla planifolia</name>
    <name type="common">Vanilla</name>
    <dbReference type="NCBI Taxonomy" id="51239"/>
    <lineage>
        <taxon>Eukaryota</taxon>
        <taxon>Viridiplantae</taxon>
        <taxon>Streptophyta</taxon>
        <taxon>Embryophyta</taxon>
        <taxon>Tracheophyta</taxon>
        <taxon>Spermatophyta</taxon>
        <taxon>Magnoliopsida</taxon>
        <taxon>Liliopsida</taxon>
        <taxon>Asparagales</taxon>
        <taxon>Orchidaceae</taxon>
        <taxon>Vanilloideae</taxon>
        <taxon>Vanilleae</taxon>
        <taxon>Vanilla</taxon>
    </lineage>
</organism>
<gene>
    <name evidence="7" type="ORF">HPP92_020003</name>
</gene>
<evidence type="ECO:0000256" key="4">
    <source>
        <dbReference type="PROSITE-ProRule" id="PRU00094"/>
    </source>
</evidence>
<dbReference type="GO" id="GO:0006355">
    <property type="term" value="P:regulation of DNA-templated transcription"/>
    <property type="evidence" value="ECO:0007669"/>
    <property type="project" value="InterPro"/>
</dbReference>
<dbReference type="InterPro" id="IPR052138">
    <property type="entry name" value="GATA_ZnFinger_Domain"/>
</dbReference>
<evidence type="ECO:0000256" key="3">
    <source>
        <dbReference type="ARBA" id="ARBA00022833"/>
    </source>
</evidence>
<dbReference type="Pfam" id="PF00320">
    <property type="entry name" value="GATA"/>
    <property type="match status" value="1"/>
</dbReference>
<dbReference type="Gene3D" id="3.30.50.10">
    <property type="entry name" value="Erythroid Transcription Factor GATA-1, subunit A"/>
    <property type="match status" value="1"/>
</dbReference>
<evidence type="ECO:0000313" key="8">
    <source>
        <dbReference type="Proteomes" id="UP000636800"/>
    </source>
</evidence>
<proteinExistence type="predicted"/>
<accession>A0A835Q6E7</accession>
<evidence type="ECO:0000256" key="2">
    <source>
        <dbReference type="ARBA" id="ARBA00022771"/>
    </source>
</evidence>
<keyword evidence="1" id="KW-0479">Metal-binding</keyword>
<dbReference type="InterPro" id="IPR013088">
    <property type="entry name" value="Znf_NHR/GATA"/>
</dbReference>
<dbReference type="InterPro" id="IPR000679">
    <property type="entry name" value="Znf_GATA"/>
</dbReference>
<keyword evidence="8" id="KW-1185">Reference proteome</keyword>
<dbReference type="AlphaFoldDB" id="A0A835Q6E7"/>
<feature type="domain" description="GATA-type" evidence="6">
    <location>
        <begin position="124"/>
        <end position="143"/>
    </location>
</feature>
<evidence type="ECO:0000256" key="5">
    <source>
        <dbReference type="SAM" id="MobiDB-lite"/>
    </source>
</evidence>
<protein>
    <recommendedName>
        <fullName evidence="6">GATA-type domain-containing protein</fullName>
    </recommendedName>
</protein>
<dbReference type="Proteomes" id="UP000636800">
    <property type="component" value="Chromosome 10"/>
</dbReference>
<sequence>MPMTSLHRIHTLHIASGGEAAAQIPNTPFLLPRTTSTSLPLLFEEKPINPARKPNRPDSLERLPISESSDHKESTWTSHACFGDENPRPKWMPSKMRIMRKMMGSNQPRSRRSIHQTQDAVLVRVCSDCNTTKTPLWRSGPLGPKRKARRAMAGKDKAAEVDRAMPFKKRCRFMGTGEDSERRSKACFEDIVRSLKGNTAFRRVFPEEEKDAAILLMALSCGIVCS</sequence>
<evidence type="ECO:0000259" key="6">
    <source>
        <dbReference type="PROSITE" id="PS50114"/>
    </source>
</evidence>
<feature type="region of interest" description="Disordered" evidence="5">
    <location>
        <begin position="41"/>
        <end position="81"/>
    </location>
</feature>
<dbReference type="GO" id="GO:0008270">
    <property type="term" value="F:zinc ion binding"/>
    <property type="evidence" value="ECO:0007669"/>
    <property type="project" value="UniProtKB-KW"/>
</dbReference>
<evidence type="ECO:0000313" key="7">
    <source>
        <dbReference type="EMBL" id="KAG0463934.1"/>
    </source>
</evidence>
<dbReference type="PANTHER" id="PTHR47255">
    <property type="entry name" value="GATA TRANSCRIPTION FACTOR 22-RELATED"/>
    <property type="match status" value="1"/>
</dbReference>
<dbReference type="SMART" id="SM00401">
    <property type="entry name" value="ZnF_GATA"/>
    <property type="match status" value="1"/>
</dbReference>
<dbReference type="PROSITE" id="PS50114">
    <property type="entry name" value="GATA_ZN_FINGER_2"/>
    <property type="match status" value="1"/>
</dbReference>
<dbReference type="GO" id="GO:0043565">
    <property type="term" value="F:sequence-specific DNA binding"/>
    <property type="evidence" value="ECO:0007669"/>
    <property type="project" value="InterPro"/>
</dbReference>
<reference evidence="7 8" key="1">
    <citation type="journal article" date="2020" name="Nat. Food">
        <title>A phased Vanilla planifolia genome enables genetic improvement of flavour and production.</title>
        <authorList>
            <person name="Hasing T."/>
            <person name="Tang H."/>
            <person name="Brym M."/>
            <person name="Khazi F."/>
            <person name="Huang T."/>
            <person name="Chambers A.H."/>
        </authorList>
    </citation>
    <scope>NUCLEOTIDE SEQUENCE [LARGE SCALE GENOMIC DNA]</scope>
    <source>
        <tissue evidence="7">Leaf</tissue>
    </source>
</reference>
<keyword evidence="3" id="KW-0862">Zinc</keyword>
<comment type="caution">
    <text evidence="7">The sequence shown here is derived from an EMBL/GenBank/DDBJ whole genome shotgun (WGS) entry which is preliminary data.</text>
</comment>
<name>A0A835Q6E7_VANPL</name>
<dbReference type="SUPFAM" id="SSF57716">
    <property type="entry name" value="Glucocorticoid receptor-like (DNA-binding domain)"/>
    <property type="match status" value="1"/>
</dbReference>
<evidence type="ECO:0000256" key="1">
    <source>
        <dbReference type="ARBA" id="ARBA00022723"/>
    </source>
</evidence>